<dbReference type="GO" id="GO:0000166">
    <property type="term" value="F:nucleotide binding"/>
    <property type="evidence" value="ECO:0007669"/>
    <property type="project" value="UniProtKB-KW"/>
</dbReference>
<dbReference type="GO" id="GO:0004776">
    <property type="term" value="F:succinate-CoA ligase (GDP-forming) activity"/>
    <property type="evidence" value="ECO:0007669"/>
    <property type="project" value="TreeGrafter"/>
</dbReference>
<dbReference type="Pfam" id="PF02629">
    <property type="entry name" value="CoA_binding"/>
    <property type="match status" value="1"/>
</dbReference>
<protein>
    <recommendedName>
        <fullName evidence="4">Succinate--CoA ligase [ADP-forming] subunit alpha</fullName>
        <ecNumber evidence="4">6.2.1.5</ecNumber>
    </recommendedName>
    <alternativeName>
        <fullName evidence="4">Succinyl-CoA synthetase subunit alpha</fullName>
        <shortName evidence="4">SCS-alpha</shortName>
    </alternativeName>
</protein>
<dbReference type="SMART" id="SM00881">
    <property type="entry name" value="CoA_binding"/>
    <property type="match status" value="1"/>
</dbReference>
<comment type="similarity">
    <text evidence="4 6">Belongs to the succinate/malate CoA ligase alpha subunit family.</text>
</comment>
<dbReference type="PROSITE" id="PS00399">
    <property type="entry name" value="SUCCINYL_COA_LIG_2"/>
    <property type="match status" value="1"/>
</dbReference>
<dbReference type="InterPro" id="IPR005811">
    <property type="entry name" value="SUCC_ACL_C"/>
</dbReference>
<evidence type="ECO:0000256" key="4">
    <source>
        <dbReference type="HAMAP-Rule" id="MF_01988"/>
    </source>
</evidence>
<evidence type="ECO:0000313" key="9">
    <source>
        <dbReference type="EMBL" id="HII73942.1"/>
    </source>
</evidence>
<dbReference type="GO" id="GO:0006099">
    <property type="term" value="P:tricarboxylic acid cycle"/>
    <property type="evidence" value="ECO:0007669"/>
    <property type="project" value="UniProtKB-UniRule"/>
</dbReference>
<dbReference type="RefSeq" id="WP_084742632.1">
    <property type="nucleotide sequence ID" value="NZ_BAABQO010000004.1"/>
</dbReference>
<dbReference type="PANTHER" id="PTHR11117:SF2">
    <property type="entry name" value="SUCCINATE--COA LIGASE [ADP_GDP-FORMING] SUBUNIT ALPHA, MITOCHONDRIAL"/>
    <property type="match status" value="1"/>
</dbReference>
<dbReference type="InterPro" id="IPR036291">
    <property type="entry name" value="NAD(P)-bd_dom_sf"/>
</dbReference>
<gene>
    <name evidence="4 9" type="primary">sucD</name>
    <name evidence="9" type="ORF">HA332_06085</name>
</gene>
<organism evidence="9 10">
    <name type="scientific">Sulfurisphaera tokodaii</name>
    <dbReference type="NCBI Taxonomy" id="111955"/>
    <lineage>
        <taxon>Archaea</taxon>
        <taxon>Thermoproteota</taxon>
        <taxon>Thermoprotei</taxon>
        <taxon>Sulfolobales</taxon>
        <taxon>Sulfolobaceae</taxon>
        <taxon>Sulfurisphaera</taxon>
    </lineage>
</organism>
<dbReference type="GO" id="GO:0004775">
    <property type="term" value="F:succinate-CoA ligase (ADP-forming) activity"/>
    <property type="evidence" value="ECO:0007669"/>
    <property type="project" value="UniProtKB-UniRule"/>
</dbReference>
<evidence type="ECO:0000256" key="7">
    <source>
        <dbReference type="RuleBase" id="RU000699"/>
    </source>
</evidence>
<evidence type="ECO:0000259" key="8">
    <source>
        <dbReference type="SMART" id="SM00881"/>
    </source>
</evidence>
<dbReference type="HAMAP" id="MF_01988">
    <property type="entry name" value="Succ_CoA_alpha"/>
    <property type="match status" value="1"/>
</dbReference>
<dbReference type="InterPro" id="IPR003781">
    <property type="entry name" value="CoA-bd"/>
</dbReference>
<dbReference type="PIRSF" id="PIRSF001553">
    <property type="entry name" value="SucCS_alpha"/>
    <property type="match status" value="1"/>
</dbReference>
<feature type="binding site" evidence="4">
    <location>
        <begin position="92"/>
        <end position="94"/>
    </location>
    <ligand>
        <name>CoA</name>
        <dbReference type="ChEBI" id="CHEBI:57287"/>
    </ligand>
</feature>
<dbReference type="NCBIfam" id="NF004230">
    <property type="entry name" value="PRK05678.1"/>
    <property type="match status" value="1"/>
</dbReference>
<dbReference type="InterPro" id="IPR016102">
    <property type="entry name" value="Succinyl-CoA_synth-like"/>
</dbReference>
<accession>A0A832WRC1</accession>
<dbReference type="NCBIfam" id="TIGR01019">
    <property type="entry name" value="sucCoAalpha"/>
    <property type="match status" value="1"/>
</dbReference>
<dbReference type="EMBL" id="DUJO01000025">
    <property type="protein sequence ID" value="HII73942.1"/>
    <property type="molecule type" value="Genomic_DNA"/>
</dbReference>
<comment type="subunit">
    <text evidence="4 7">Heterotetramer of two alpha and two beta subunits.</text>
</comment>
<dbReference type="Gene3D" id="3.40.50.720">
    <property type="entry name" value="NAD(P)-binding Rossmann-like Domain"/>
    <property type="match status" value="1"/>
</dbReference>
<feature type="binding site" evidence="4">
    <location>
        <begin position="13"/>
        <end position="16"/>
    </location>
    <ligand>
        <name>CoA</name>
        <dbReference type="ChEBI" id="CHEBI:57287"/>
    </ligand>
</feature>
<dbReference type="FunFam" id="3.40.50.261:FF:000006">
    <property type="entry name" value="Succinate--CoA ligase [ADP-forming] subunit alpha"/>
    <property type="match status" value="1"/>
</dbReference>
<evidence type="ECO:0000256" key="5">
    <source>
        <dbReference type="PIRSR" id="PIRSR001553-1"/>
    </source>
</evidence>
<dbReference type="InterPro" id="IPR017440">
    <property type="entry name" value="Cit_synth/succinyl-CoA_lig_AS"/>
</dbReference>
<dbReference type="Proteomes" id="UP000646844">
    <property type="component" value="Unassembled WGS sequence"/>
</dbReference>
<dbReference type="UniPathway" id="UPA00223">
    <property type="reaction ID" value="UER00999"/>
</dbReference>
<dbReference type="GeneID" id="1458934"/>
<dbReference type="SUPFAM" id="SSF51735">
    <property type="entry name" value="NAD(P)-binding Rossmann-fold domains"/>
    <property type="match status" value="1"/>
</dbReference>
<dbReference type="InterPro" id="IPR033847">
    <property type="entry name" value="Citrt_syn/SCS-alpha_CS"/>
</dbReference>
<dbReference type="GO" id="GO:0009361">
    <property type="term" value="C:succinate-CoA ligase complex (ADP-forming)"/>
    <property type="evidence" value="ECO:0007669"/>
    <property type="project" value="TreeGrafter"/>
</dbReference>
<dbReference type="EC" id="6.2.1.5" evidence="4"/>
<keyword evidence="3 4" id="KW-0547">Nucleotide-binding</keyword>
<dbReference type="PROSITE" id="PS01216">
    <property type="entry name" value="SUCCINYL_COA_LIG_1"/>
    <property type="match status" value="1"/>
</dbReference>
<feature type="binding site" evidence="4">
    <location>
        <position position="155"/>
    </location>
    <ligand>
        <name>substrate</name>
        <note>ligand shared with subunit beta</note>
    </ligand>
</feature>
<dbReference type="FunFam" id="3.40.50.720:FF:000277">
    <property type="entry name" value="Succinate--CoA ligase [ADP-forming] subunit alpha"/>
    <property type="match status" value="1"/>
</dbReference>
<feature type="active site" description="Tele-phosphohistidine intermediate" evidence="4 5">
    <location>
        <position position="243"/>
    </location>
</feature>
<evidence type="ECO:0000256" key="2">
    <source>
        <dbReference type="ARBA" id="ARBA00022598"/>
    </source>
</evidence>
<comment type="pathway">
    <text evidence="4 7">Carbohydrate metabolism; tricarboxylic acid cycle; succinate from succinyl-CoA (ligase route): step 1/1.</text>
</comment>
<evidence type="ECO:0000256" key="1">
    <source>
        <dbReference type="ARBA" id="ARBA00022532"/>
    </source>
</evidence>
<comment type="caution">
    <text evidence="9">The sequence shown here is derived from an EMBL/GenBank/DDBJ whole genome shotgun (WGS) entry which is preliminary data.</text>
</comment>
<sequence>MNRNTRVLVQGITGKEGSFHTKQMLTYGTKIVAGVSPGKGGTTVHGVPVYDTIEDALKEHEIDASIVFVPAKYAPDAIYEAIDGGIKLVVVITEHIPVLDMLKIVKYAKTKGTRIIGPNCPGLIVPEESLIGILPPRPFKKGKVGIVSRSGTLTYEVAEMVKKDYGQSTVIGIGGDPIIGTDMIEIVKMFEEDPETESIVMIGEIGGTMEERVAKMKAEGKIKKKIVAYIAGMTAPREKRMGHAGAVVYMGMGTFESKIKALTEAGIPVAKTPYEIPKLLSS</sequence>
<keyword evidence="2 4" id="KW-0436">Ligase</keyword>
<dbReference type="SUPFAM" id="SSF52210">
    <property type="entry name" value="Succinyl-CoA synthetase domains"/>
    <property type="match status" value="1"/>
</dbReference>
<name>A0A832WRC1_9CREN</name>
<dbReference type="PRINTS" id="PR01798">
    <property type="entry name" value="SCOASYNTHASE"/>
</dbReference>
<feature type="binding site" evidence="4">
    <location>
        <position position="39"/>
    </location>
    <ligand>
        <name>CoA</name>
        <dbReference type="ChEBI" id="CHEBI:57287"/>
    </ligand>
</feature>
<dbReference type="AlphaFoldDB" id="A0A832WRC1"/>
<comment type="catalytic activity">
    <reaction evidence="4 7">
        <text>succinate + ATP + CoA = succinyl-CoA + ADP + phosphate</text>
        <dbReference type="Rhea" id="RHEA:17661"/>
        <dbReference type="ChEBI" id="CHEBI:30031"/>
        <dbReference type="ChEBI" id="CHEBI:30616"/>
        <dbReference type="ChEBI" id="CHEBI:43474"/>
        <dbReference type="ChEBI" id="CHEBI:57287"/>
        <dbReference type="ChEBI" id="CHEBI:57292"/>
        <dbReference type="ChEBI" id="CHEBI:456216"/>
        <dbReference type="EC" id="6.2.1.5"/>
    </reaction>
</comment>
<comment type="catalytic activity">
    <reaction evidence="4">
        <text>GTP + succinate + CoA = succinyl-CoA + GDP + phosphate</text>
        <dbReference type="Rhea" id="RHEA:22120"/>
        <dbReference type="ChEBI" id="CHEBI:30031"/>
        <dbReference type="ChEBI" id="CHEBI:37565"/>
        <dbReference type="ChEBI" id="CHEBI:43474"/>
        <dbReference type="ChEBI" id="CHEBI:57287"/>
        <dbReference type="ChEBI" id="CHEBI:57292"/>
        <dbReference type="ChEBI" id="CHEBI:58189"/>
    </reaction>
</comment>
<feature type="domain" description="CoA-binding" evidence="8">
    <location>
        <begin position="1"/>
        <end position="96"/>
    </location>
</feature>
<proteinExistence type="inferred from homology"/>
<keyword evidence="1 4" id="KW-0816">Tricarboxylic acid cycle</keyword>
<evidence type="ECO:0000256" key="3">
    <source>
        <dbReference type="ARBA" id="ARBA00022741"/>
    </source>
</evidence>
<dbReference type="Pfam" id="PF00549">
    <property type="entry name" value="Ligase_CoA"/>
    <property type="match status" value="1"/>
</dbReference>
<evidence type="ECO:0000313" key="10">
    <source>
        <dbReference type="Proteomes" id="UP000646844"/>
    </source>
</evidence>
<dbReference type="Gene3D" id="3.40.50.261">
    <property type="entry name" value="Succinyl-CoA synthetase domains"/>
    <property type="match status" value="1"/>
</dbReference>
<reference evidence="9" key="1">
    <citation type="journal article" date="2020" name="bioRxiv">
        <title>A rank-normalized archaeal taxonomy based on genome phylogeny resolves widespread incomplete and uneven classifications.</title>
        <authorList>
            <person name="Rinke C."/>
            <person name="Chuvochina M."/>
            <person name="Mussig A.J."/>
            <person name="Chaumeil P.-A."/>
            <person name="Waite D.W."/>
            <person name="Whitman W.B."/>
            <person name="Parks D.H."/>
            <person name="Hugenholtz P."/>
        </authorList>
    </citation>
    <scope>NUCLEOTIDE SEQUENCE</scope>
    <source>
        <strain evidence="9">UBA8838</strain>
    </source>
</reference>
<dbReference type="PANTHER" id="PTHR11117">
    <property type="entry name" value="SUCCINYL-COA LIGASE SUBUNIT ALPHA"/>
    <property type="match status" value="1"/>
</dbReference>
<evidence type="ECO:0000256" key="6">
    <source>
        <dbReference type="RuleBase" id="RU000677"/>
    </source>
</evidence>
<dbReference type="InterPro" id="IPR005810">
    <property type="entry name" value="CoA_lig_alpha"/>
</dbReference>
<comment type="function">
    <text evidence="4 7">Succinyl-CoA synthetase functions in the citric acid cycle (TCA), coupling the hydrolysis of succinyl-CoA to the synthesis of either ATP or GTP and thus represents the only step of substrate-level phosphorylation in the TCA. The alpha subunit of the enzyme binds the substrates coenzyme A and phosphate, while succinate binding and nucleotide specificity is provided by the beta subunit.</text>
</comment>